<keyword evidence="3" id="KW-1185">Reference proteome</keyword>
<protein>
    <submittedName>
        <fullName evidence="2">Uncharacterized protein</fullName>
    </submittedName>
</protein>
<accession>A0AAD7RZ55</accession>
<reference evidence="2" key="1">
    <citation type="journal article" date="2023" name="Science">
        <title>Genome structures resolve the early diversification of teleost fishes.</title>
        <authorList>
            <person name="Parey E."/>
            <person name="Louis A."/>
            <person name="Montfort J."/>
            <person name="Bouchez O."/>
            <person name="Roques C."/>
            <person name="Iampietro C."/>
            <person name="Lluch J."/>
            <person name="Castinel A."/>
            <person name="Donnadieu C."/>
            <person name="Desvignes T."/>
            <person name="Floi Bucao C."/>
            <person name="Jouanno E."/>
            <person name="Wen M."/>
            <person name="Mejri S."/>
            <person name="Dirks R."/>
            <person name="Jansen H."/>
            <person name="Henkel C."/>
            <person name="Chen W.J."/>
            <person name="Zahm M."/>
            <person name="Cabau C."/>
            <person name="Klopp C."/>
            <person name="Thompson A.W."/>
            <person name="Robinson-Rechavi M."/>
            <person name="Braasch I."/>
            <person name="Lecointre G."/>
            <person name="Bobe J."/>
            <person name="Postlethwait J.H."/>
            <person name="Berthelot C."/>
            <person name="Roest Crollius H."/>
            <person name="Guiguen Y."/>
        </authorList>
    </citation>
    <scope>NUCLEOTIDE SEQUENCE</scope>
    <source>
        <strain evidence="2">NC1722</strain>
    </source>
</reference>
<dbReference type="Proteomes" id="UP001221898">
    <property type="component" value="Unassembled WGS sequence"/>
</dbReference>
<feature type="region of interest" description="Disordered" evidence="1">
    <location>
        <begin position="22"/>
        <end position="99"/>
    </location>
</feature>
<proteinExistence type="predicted"/>
<comment type="caution">
    <text evidence="2">The sequence shown here is derived from an EMBL/GenBank/DDBJ whole genome shotgun (WGS) entry which is preliminary data.</text>
</comment>
<evidence type="ECO:0000256" key="1">
    <source>
        <dbReference type="SAM" id="MobiDB-lite"/>
    </source>
</evidence>
<dbReference type="EMBL" id="JAINUG010000141">
    <property type="protein sequence ID" value="KAJ8392989.1"/>
    <property type="molecule type" value="Genomic_DNA"/>
</dbReference>
<dbReference type="AlphaFoldDB" id="A0AAD7RZ55"/>
<sequence length="124" mass="14151">MGLQEGDRSQLNRSVLHIPVTTTCKETKEDPRPSSSSSAVSVCLAEHPLTTPPRERRVTGRDITRAERLEPTRRSWPVSRADTQRDSGRRWVPWPGPAPPERTLLTLRDAQFRERFYSDGSTNR</sequence>
<organism evidence="2 3">
    <name type="scientific">Aldrovandia affinis</name>
    <dbReference type="NCBI Taxonomy" id="143900"/>
    <lineage>
        <taxon>Eukaryota</taxon>
        <taxon>Metazoa</taxon>
        <taxon>Chordata</taxon>
        <taxon>Craniata</taxon>
        <taxon>Vertebrata</taxon>
        <taxon>Euteleostomi</taxon>
        <taxon>Actinopterygii</taxon>
        <taxon>Neopterygii</taxon>
        <taxon>Teleostei</taxon>
        <taxon>Notacanthiformes</taxon>
        <taxon>Halosauridae</taxon>
        <taxon>Aldrovandia</taxon>
    </lineage>
</organism>
<evidence type="ECO:0000313" key="3">
    <source>
        <dbReference type="Proteomes" id="UP001221898"/>
    </source>
</evidence>
<gene>
    <name evidence="2" type="ORF">AAFF_G00068930</name>
</gene>
<evidence type="ECO:0000313" key="2">
    <source>
        <dbReference type="EMBL" id="KAJ8392989.1"/>
    </source>
</evidence>
<feature type="compositionally biased region" description="Basic and acidic residues" evidence="1">
    <location>
        <begin position="53"/>
        <end position="73"/>
    </location>
</feature>
<name>A0AAD7RZ55_9TELE</name>